<accession>A0ABR1S2C0</accession>
<feature type="compositionally biased region" description="Low complexity" evidence="1">
    <location>
        <begin position="407"/>
        <end position="420"/>
    </location>
</feature>
<feature type="compositionally biased region" description="Polar residues" evidence="1">
    <location>
        <begin position="294"/>
        <end position="324"/>
    </location>
</feature>
<dbReference type="EMBL" id="JAQQWK010000011">
    <property type="protein sequence ID" value="KAK8023810.1"/>
    <property type="molecule type" value="Genomic_DNA"/>
</dbReference>
<dbReference type="Proteomes" id="UP001444661">
    <property type="component" value="Unassembled WGS sequence"/>
</dbReference>
<name>A0ABR1S2C0_9PEZI</name>
<feature type="compositionally biased region" description="Polar residues" evidence="1">
    <location>
        <begin position="383"/>
        <end position="398"/>
    </location>
</feature>
<organism evidence="2 3">
    <name type="scientific">Apiospora rasikravindrae</name>
    <dbReference type="NCBI Taxonomy" id="990691"/>
    <lineage>
        <taxon>Eukaryota</taxon>
        <taxon>Fungi</taxon>
        <taxon>Dikarya</taxon>
        <taxon>Ascomycota</taxon>
        <taxon>Pezizomycotina</taxon>
        <taxon>Sordariomycetes</taxon>
        <taxon>Xylariomycetidae</taxon>
        <taxon>Amphisphaeriales</taxon>
        <taxon>Apiosporaceae</taxon>
        <taxon>Apiospora</taxon>
    </lineage>
</organism>
<evidence type="ECO:0000313" key="3">
    <source>
        <dbReference type="Proteomes" id="UP001444661"/>
    </source>
</evidence>
<gene>
    <name evidence="2" type="ORF">PG993_011876</name>
</gene>
<protein>
    <submittedName>
        <fullName evidence="2">Uncharacterized protein</fullName>
    </submittedName>
</protein>
<comment type="caution">
    <text evidence="2">The sequence shown here is derived from an EMBL/GenBank/DDBJ whole genome shotgun (WGS) entry which is preliminary data.</text>
</comment>
<feature type="region of interest" description="Disordered" evidence="1">
    <location>
        <begin position="234"/>
        <end position="362"/>
    </location>
</feature>
<feature type="compositionally biased region" description="Low complexity" evidence="1">
    <location>
        <begin position="262"/>
        <end position="274"/>
    </location>
</feature>
<feature type="region of interest" description="Disordered" evidence="1">
    <location>
        <begin position="383"/>
        <end position="429"/>
    </location>
</feature>
<sequence>MDVLEPICVILATVAKAIQVCQKRENVNIEWKSEKAFCSRLQLTLESIIECSPIDESFKHSQELGLLVQAVLQHLPHFYDVIAPCIHNLQSACEPYPSQEAIAQLASQLRKLVVQAVQTLRDQVDRYLKGINTLLLLYIIDILSSEPLEVVSEEQLVELHNLKRRAKVASLQDLEQLSRLFSAQTLNLEEQQRCLVLMRSDIEHYWEAVQMTLHGVWSEATNDTDDEMYASESSLDIDDGSCNRQFPSSQGQRPGPSNIIPSTSGTNNGNNGTNIRPRAPPPGRMSPGVMAKQVGSTNRSTPPRTTKTYDSQTKVTPNSPQQTVVREKPQPGRGQFQQAARYPGREQSHGASTIPGGRTISRDVDYNDELTSVELQQVNMASNTHGDFRGDQTQAQQVRTEDDEHYQNYQQSQRQPQQPNTNAQGQKHHKYVSTPQPIYHHESGNSAYGSQALMRPTNEIRNRPQPTAGYVTAGVAGGTRILMAVVKADAVTFVEVVKMDACLTVAAVLTTRTQRIATRAILAVF</sequence>
<reference evidence="2 3" key="1">
    <citation type="submission" date="2023-01" db="EMBL/GenBank/DDBJ databases">
        <title>Analysis of 21 Apiospora genomes using comparative genomics revels a genus with tremendous synthesis potential of carbohydrate active enzymes and secondary metabolites.</title>
        <authorList>
            <person name="Sorensen T."/>
        </authorList>
    </citation>
    <scope>NUCLEOTIDE SEQUENCE [LARGE SCALE GENOMIC DNA]</scope>
    <source>
        <strain evidence="2 3">CBS 33761</strain>
    </source>
</reference>
<evidence type="ECO:0000256" key="1">
    <source>
        <dbReference type="SAM" id="MobiDB-lite"/>
    </source>
</evidence>
<keyword evidence="3" id="KW-1185">Reference proteome</keyword>
<feature type="compositionally biased region" description="Polar residues" evidence="1">
    <location>
        <begin position="242"/>
        <end position="252"/>
    </location>
</feature>
<evidence type="ECO:0000313" key="2">
    <source>
        <dbReference type="EMBL" id="KAK8023810.1"/>
    </source>
</evidence>
<proteinExistence type="predicted"/>